<name>A2SEN2_METPP</name>
<dbReference type="eggNOG" id="COG0438">
    <property type="taxonomic scope" value="Bacteria"/>
</dbReference>
<dbReference type="AlphaFoldDB" id="A2SEN2"/>
<proteinExistence type="predicted"/>
<dbReference type="STRING" id="420662.Mpe_A1060"/>
<gene>
    <name evidence="1" type="ordered locus">Mpe_A1060</name>
</gene>
<organism evidence="1 2">
    <name type="scientific">Methylibium petroleiphilum (strain ATCC BAA-1232 / LMG 22953 / PM1)</name>
    <dbReference type="NCBI Taxonomy" id="420662"/>
    <lineage>
        <taxon>Bacteria</taxon>
        <taxon>Pseudomonadati</taxon>
        <taxon>Pseudomonadota</taxon>
        <taxon>Betaproteobacteria</taxon>
        <taxon>Burkholderiales</taxon>
        <taxon>Sphaerotilaceae</taxon>
        <taxon>Methylibium</taxon>
    </lineage>
</organism>
<dbReference type="HOGENOM" id="CLU_1193734_0_0_4"/>
<sequence>MSASAFSHLTTKRKGLRLGKGEDRAGARPDGMELRQGARRSVLVVQRRLPHYRVPYFEALRVELSRRGWDLRLAHGVGTAAEQIKNDSGSIAWAESLETRYLLGGRLCWQPFSHLIRDAAMVVVTPENKLVNNIPLQFFRSDDVRVGLWGHGANLQGTTDSWRERFKRISAKRADWWFGYTDMSVPLILRSGFPADRITTLNNSVDTVELQTLKARTSRESLDDLAPESRSS</sequence>
<protein>
    <submittedName>
        <fullName evidence="1">Uncharacterized protein</fullName>
    </submittedName>
</protein>
<dbReference type="RefSeq" id="WP_011828658.1">
    <property type="nucleotide sequence ID" value="NC_008825.1"/>
</dbReference>
<keyword evidence="2" id="KW-1185">Reference proteome</keyword>
<dbReference type="EMBL" id="CP000555">
    <property type="protein sequence ID" value="ABM94021.1"/>
    <property type="molecule type" value="Genomic_DNA"/>
</dbReference>
<dbReference type="Proteomes" id="UP000000366">
    <property type="component" value="Chromosome"/>
</dbReference>
<accession>A2SEN2</accession>
<evidence type="ECO:0000313" key="1">
    <source>
        <dbReference type="EMBL" id="ABM94021.1"/>
    </source>
</evidence>
<evidence type="ECO:0000313" key="2">
    <source>
        <dbReference type="Proteomes" id="UP000000366"/>
    </source>
</evidence>
<reference evidence="1 2" key="1">
    <citation type="journal article" date="2007" name="J. Bacteriol.">
        <title>Whole-genome analysis of the methyl tert-butyl ether-degrading beta-proteobacterium Methylibium petroleiphilum PM1.</title>
        <authorList>
            <person name="Kane S.R."/>
            <person name="Chakicherla A.Y."/>
            <person name="Chain P.S.G."/>
            <person name="Schmidt R."/>
            <person name="Shin M.W."/>
            <person name="Legler T.C."/>
            <person name="Scow K.M."/>
            <person name="Larimer F.W."/>
            <person name="Lucas S.M."/>
            <person name="Richardson P.M."/>
            <person name="Hristova K.R."/>
        </authorList>
    </citation>
    <scope>NUCLEOTIDE SEQUENCE [LARGE SCALE GENOMIC DNA]</scope>
    <source>
        <strain evidence="2">ATCC BAA-1232 / LMG 22953 / PM1</strain>
    </source>
</reference>
<dbReference type="KEGG" id="mpt:Mpe_A1060"/>